<dbReference type="RefSeq" id="WP_099072906.1">
    <property type="nucleotide sequence ID" value="NZ_LAHC01000225.1"/>
</dbReference>
<evidence type="ECO:0000313" key="2">
    <source>
        <dbReference type="Proteomes" id="UP000222523"/>
    </source>
</evidence>
<protein>
    <submittedName>
        <fullName evidence="1">Uncharacterized protein</fullName>
    </submittedName>
</protein>
<comment type="caution">
    <text evidence="1">The sequence shown here is derived from an EMBL/GenBank/DDBJ whole genome shotgun (WGS) entry which is preliminary data.</text>
</comment>
<evidence type="ECO:0000313" key="1">
    <source>
        <dbReference type="EMBL" id="PHJ81415.1"/>
    </source>
</evidence>
<dbReference type="Proteomes" id="UP000222523">
    <property type="component" value="Unassembled WGS sequence"/>
</dbReference>
<accession>A0ABX4KH02</accession>
<gene>
    <name evidence="1" type="ORF">VF04_37625</name>
</gene>
<dbReference type="EMBL" id="LAHC01000225">
    <property type="protein sequence ID" value="PHJ81415.1"/>
    <property type="molecule type" value="Genomic_DNA"/>
</dbReference>
<organism evidence="1 2">
    <name type="scientific">Nostoc linckia z7</name>
    <dbReference type="NCBI Taxonomy" id="1628745"/>
    <lineage>
        <taxon>Bacteria</taxon>
        <taxon>Bacillati</taxon>
        <taxon>Cyanobacteriota</taxon>
        <taxon>Cyanophyceae</taxon>
        <taxon>Nostocales</taxon>
        <taxon>Nostocaceae</taxon>
        <taxon>Nostoc</taxon>
    </lineage>
</organism>
<reference evidence="1 2" key="1">
    <citation type="submission" date="2015-02" db="EMBL/GenBank/DDBJ databases">
        <title>Nostoc linckia genome annotation.</title>
        <authorList>
            <person name="Zhou Z."/>
        </authorList>
    </citation>
    <scope>NUCLEOTIDE SEQUENCE [LARGE SCALE GENOMIC DNA]</scope>
    <source>
        <strain evidence="2">z7</strain>
    </source>
</reference>
<keyword evidence="2" id="KW-1185">Reference proteome</keyword>
<proteinExistence type="predicted"/>
<name>A0ABX4KH02_NOSLI</name>
<dbReference type="GeneID" id="57095249"/>
<sequence>MGRWGDGEMGRWGDEEVGERLKVKGKRDKFNLFPLPFPPYPFPFPHSLECPMTNDYSLILGDEICLENM</sequence>